<dbReference type="InterPro" id="IPR001789">
    <property type="entry name" value="Sig_transdc_resp-reg_receiver"/>
</dbReference>
<dbReference type="EMBL" id="AONQ01000162">
    <property type="protein sequence ID" value="EME67522.1"/>
    <property type="molecule type" value="Genomic_DNA"/>
</dbReference>
<dbReference type="AlphaFoldDB" id="M2ZJN0"/>
<dbReference type="InterPro" id="IPR011006">
    <property type="entry name" value="CheY-like_superfamily"/>
</dbReference>
<dbReference type="Proteomes" id="UP000011744">
    <property type="component" value="Unassembled WGS sequence"/>
</dbReference>
<keyword evidence="1 3" id="KW-0597">Phosphoprotein</keyword>
<dbReference type="Gene3D" id="3.40.50.2300">
    <property type="match status" value="1"/>
</dbReference>
<organism evidence="5 6">
    <name type="scientific">Paramagnetospirillum caucaseum</name>
    <dbReference type="NCBI Taxonomy" id="1244869"/>
    <lineage>
        <taxon>Bacteria</taxon>
        <taxon>Pseudomonadati</taxon>
        <taxon>Pseudomonadota</taxon>
        <taxon>Alphaproteobacteria</taxon>
        <taxon>Rhodospirillales</taxon>
        <taxon>Magnetospirillaceae</taxon>
        <taxon>Paramagnetospirillum</taxon>
    </lineage>
</organism>
<reference evidence="5 6" key="1">
    <citation type="journal article" date="2014" name="Genome Announc.">
        <title>Draft Genome Sequence of Magnetospirillum sp. Strain SO-1, a Freshwater Magnetotactic Bacterium Isolated from the Ol'khovka River, Russia.</title>
        <authorList>
            <person name="Grouzdev D.S."/>
            <person name="Dziuba M.V."/>
            <person name="Sukhacheva M.S."/>
            <person name="Mardanov A.V."/>
            <person name="Beletskiy A.V."/>
            <person name="Kuznetsov B.B."/>
            <person name="Skryabin K.G."/>
        </authorList>
    </citation>
    <scope>NUCLEOTIDE SEQUENCE [LARGE SCALE GENOMIC DNA]</scope>
    <source>
        <strain evidence="5 6">SO-1</strain>
    </source>
</reference>
<dbReference type="Pfam" id="PF00072">
    <property type="entry name" value="Response_reg"/>
    <property type="match status" value="1"/>
</dbReference>
<feature type="modified residue" description="4-aspartylphosphate" evidence="3">
    <location>
        <position position="51"/>
    </location>
</feature>
<name>M2ZJN0_9PROT</name>
<keyword evidence="2" id="KW-0902">Two-component regulatory system</keyword>
<keyword evidence="6" id="KW-1185">Reference proteome</keyword>
<dbReference type="SUPFAM" id="SSF52172">
    <property type="entry name" value="CheY-like"/>
    <property type="match status" value="1"/>
</dbReference>
<evidence type="ECO:0000313" key="6">
    <source>
        <dbReference type="Proteomes" id="UP000011744"/>
    </source>
</evidence>
<gene>
    <name evidence="5" type="ORF">H261_23090</name>
</gene>
<protein>
    <submittedName>
        <fullName evidence="5">CheY-like receiver</fullName>
    </submittedName>
</protein>
<feature type="domain" description="Response regulatory" evidence="4">
    <location>
        <begin position="2"/>
        <end position="118"/>
    </location>
</feature>
<comment type="caution">
    <text evidence="5">The sequence shown here is derived from an EMBL/GenBank/DDBJ whole genome shotgun (WGS) entry which is preliminary data.</text>
</comment>
<dbReference type="GO" id="GO:0000160">
    <property type="term" value="P:phosphorelay signal transduction system"/>
    <property type="evidence" value="ECO:0007669"/>
    <property type="project" value="UniProtKB-KW"/>
</dbReference>
<dbReference type="PROSITE" id="PS50110">
    <property type="entry name" value="RESPONSE_REGULATORY"/>
    <property type="match status" value="1"/>
</dbReference>
<dbReference type="SMART" id="SM00448">
    <property type="entry name" value="REC"/>
    <property type="match status" value="1"/>
</dbReference>
<dbReference type="PANTHER" id="PTHR45339">
    <property type="entry name" value="HYBRID SIGNAL TRANSDUCTION HISTIDINE KINASE J"/>
    <property type="match status" value="1"/>
</dbReference>
<evidence type="ECO:0000256" key="2">
    <source>
        <dbReference type="ARBA" id="ARBA00023012"/>
    </source>
</evidence>
<dbReference type="CDD" id="cd17548">
    <property type="entry name" value="REC_DivK-like"/>
    <property type="match status" value="1"/>
</dbReference>
<evidence type="ECO:0000259" key="4">
    <source>
        <dbReference type="PROSITE" id="PS50110"/>
    </source>
</evidence>
<proteinExistence type="predicted"/>
<dbReference type="OrthoDB" id="9801602at2"/>
<evidence type="ECO:0000256" key="1">
    <source>
        <dbReference type="ARBA" id="ARBA00022553"/>
    </source>
</evidence>
<dbReference type="PANTHER" id="PTHR45339:SF1">
    <property type="entry name" value="HYBRID SIGNAL TRANSDUCTION HISTIDINE KINASE J"/>
    <property type="match status" value="1"/>
</dbReference>
<dbReference type="STRING" id="1244869.H261_23090"/>
<evidence type="ECO:0000313" key="5">
    <source>
        <dbReference type="EMBL" id="EME67522.1"/>
    </source>
</evidence>
<accession>M2ZJN0</accession>
<sequence>MTVLIVEDDDLSLKLFSELLKSVGCTTLLTKNGGEVARIVHRNQPDLILMDIQLPDVSGMEVIQRLKGDPASRDIPIIAVTACAMKGDAENILGAGFDGYISKPISVKRFLETVAKFVGNTKENDGNRRGYCRDLLQSHVG</sequence>
<dbReference type="eggNOG" id="COG0745">
    <property type="taxonomic scope" value="Bacteria"/>
</dbReference>
<evidence type="ECO:0000256" key="3">
    <source>
        <dbReference type="PROSITE-ProRule" id="PRU00169"/>
    </source>
</evidence>